<accession>A0ABN9PEV1</accession>
<gene>
    <name evidence="1" type="ORF">PCOR1329_LOCUS1829</name>
</gene>
<comment type="caution">
    <text evidence="1">The sequence shown here is derived from an EMBL/GenBank/DDBJ whole genome shotgun (WGS) entry which is preliminary data.</text>
</comment>
<proteinExistence type="predicted"/>
<dbReference type="EMBL" id="CAUYUJ010000447">
    <property type="protein sequence ID" value="CAK0790575.1"/>
    <property type="molecule type" value="Genomic_DNA"/>
</dbReference>
<organism evidence="1 2">
    <name type="scientific">Prorocentrum cordatum</name>
    <dbReference type="NCBI Taxonomy" id="2364126"/>
    <lineage>
        <taxon>Eukaryota</taxon>
        <taxon>Sar</taxon>
        <taxon>Alveolata</taxon>
        <taxon>Dinophyceae</taxon>
        <taxon>Prorocentrales</taxon>
        <taxon>Prorocentraceae</taxon>
        <taxon>Prorocentrum</taxon>
    </lineage>
</organism>
<evidence type="ECO:0000313" key="2">
    <source>
        <dbReference type="Proteomes" id="UP001189429"/>
    </source>
</evidence>
<dbReference type="Proteomes" id="UP001189429">
    <property type="component" value="Unassembled WGS sequence"/>
</dbReference>
<protein>
    <submittedName>
        <fullName evidence="1">Uncharacterized protein</fullName>
    </submittedName>
</protein>
<sequence>MQAISQQVDPTLTDNSGLKDLLSRKIPEKDTFGNTVAEHLKHMHLAHGRLGGGIAMSLPEGMTYRCRVLAEDLVLEARGTAVIMQDQFYNNYMLENINAAYGDEECVEETEQWRLNYCSVALTRPSYQP</sequence>
<name>A0ABN9PEV1_9DINO</name>
<evidence type="ECO:0000313" key="1">
    <source>
        <dbReference type="EMBL" id="CAK0790575.1"/>
    </source>
</evidence>
<reference evidence="1" key="1">
    <citation type="submission" date="2023-10" db="EMBL/GenBank/DDBJ databases">
        <authorList>
            <person name="Chen Y."/>
            <person name="Shah S."/>
            <person name="Dougan E. K."/>
            <person name="Thang M."/>
            <person name="Chan C."/>
        </authorList>
    </citation>
    <scope>NUCLEOTIDE SEQUENCE [LARGE SCALE GENOMIC DNA]</scope>
</reference>
<keyword evidence="2" id="KW-1185">Reference proteome</keyword>